<evidence type="ECO:0000256" key="4">
    <source>
        <dbReference type="ARBA" id="ARBA00023004"/>
    </source>
</evidence>
<keyword evidence="5" id="KW-0411">Iron-sulfur</keyword>
<sequence length="336" mass="37790">MAQAIDTITFARAMREKIIRPGSRELLIAKLTGSDQEQDLTLPANCDGLGRIRHFNRIGSPHWPENPLPIDPASKALGLPRADRLQAQVFQNAACAWRCWYCYVPYNLLSGDSSRGRWMTTDALVKLYASEASRPAVIDLSGGSPDLTPEWIPWMMRSLGDAGLSETTYLWSDDNLSTDYLFSVMSEEDRRTLIGYRNYGRVCCLKGFDAASFSFNTTATAEGFDRQFEILARYLKLGIDLYGYVTLTGEDPAAAKTGVPRLIDRLQALSESFPLRVVPLEIISFTPTDKRSKGDDNRSALTDRVQRDAIEIWSRELERRYSKSELSRNIADVPLQ</sequence>
<evidence type="ECO:0000256" key="2">
    <source>
        <dbReference type="ARBA" id="ARBA00022691"/>
    </source>
</evidence>
<dbReference type="InterPro" id="IPR058240">
    <property type="entry name" value="rSAM_sf"/>
</dbReference>
<keyword evidence="2" id="KW-0949">S-adenosyl-L-methionine</keyword>
<dbReference type="Proteomes" id="UP000189796">
    <property type="component" value="Chromosome I"/>
</dbReference>
<evidence type="ECO:0000313" key="7">
    <source>
        <dbReference type="Proteomes" id="UP000189796"/>
    </source>
</evidence>
<dbReference type="GO" id="GO:0003824">
    <property type="term" value="F:catalytic activity"/>
    <property type="evidence" value="ECO:0007669"/>
    <property type="project" value="InterPro"/>
</dbReference>
<dbReference type="EMBL" id="LT670817">
    <property type="protein sequence ID" value="SHG44369.1"/>
    <property type="molecule type" value="Genomic_DNA"/>
</dbReference>
<dbReference type="SUPFAM" id="SSF102114">
    <property type="entry name" value="Radical SAM enzymes"/>
    <property type="match status" value="1"/>
</dbReference>
<dbReference type="SFLD" id="SFLDS00029">
    <property type="entry name" value="Radical_SAM"/>
    <property type="match status" value="1"/>
</dbReference>
<evidence type="ECO:0000313" key="6">
    <source>
        <dbReference type="EMBL" id="SHG44369.1"/>
    </source>
</evidence>
<dbReference type="Gene3D" id="3.20.20.70">
    <property type="entry name" value="Aldolase class I"/>
    <property type="match status" value="1"/>
</dbReference>
<proteinExistence type="predicted"/>
<evidence type="ECO:0000256" key="5">
    <source>
        <dbReference type="ARBA" id="ARBA00023014"/>
    </source>
</evidence>
<dbReference type="OrthoDB" id="9782387at2"/>
<dbReference type="RefSeq" id="WP_079600739.1">
    <property type="nucleotide sequence ID" value="NZ_LT670817.1"/>
</dbReference>
<keyword evidence="3" id="KW-0479">Metal-binding</keyword>
<organism evidence="6 7">
    <name type="scientific">Bradyrhizobium erythrophlei</name>
    <dbReference type="NCBI Taxonomy" id="1437360"/>
    <lineage>
        <taxon>Bacteria</taxon>
        <taxon>Pseudomonadati</taxon>
        <taxon>Pseudomonadota</taxon>
        <taxon>Alphaproteobacteria</taxon>
        <taxon>Hyphomicrobiales</taxon>
        <taxon>Nitrobacteraceae</taxon>
        <taxon>Bradyrhizobium</taxon>
    </lineage>
</organism>
<dbReference type="AlphaFoldDB" id="A0A1M5JVV3"/>
<evidence type="ECO:0008006" key="8">
    <source>
        <dbReference type="Google" id="ProtNLM"/>
    </source>
</evidence>
<keyword evidence="4" id="KW-0408">Iron</keyword>
<protein>
    <recommendedName>
        <fullName evidence="8">Radical SAM superfamily protein</fullName>
    </recommendedName>
</protein>
<evidence type="ECO:0000256" key="3">
    <source>
        <dbReference type="ARBA" id="ARBA00022723"/>
    </source>
</evidence>
<gene>
    <name evidence="6" type="ORF">SAMN05443248_1580</name>
</gene>
<dbReference type="GO" id="GO:0051536">
    <property type="term" value="F:iron-sulfur cluster binding"/>
    <property type="evidence" value="ECO:0007669"/>
    <property type="project" value="UniProtKB-KW"/>
</dbReference>
<comment type="cofactor">
    <cofactor evidence="1">
        <name>[4Fe-4S] cluster</name>
        <dbReference type="ChEBI" id="CHEBI:49883"/>
    </cofactor>
</comment>
<name>A0A1M5JVV3_9BRAD</name>
<accession>A0A1M5JVV3</accession>
<evidence type="ECO:0000256" key="1">
    <source>
        <dbReference type="ARBA" id="ARBA00001966"/>
    </source>
</evidence>
<dbReference type="GO" id="GO:0046872">
    <property type="term" value="F:metal ion binding"/>
    <property type="evidence" value="ECO:0007669"/>
    <property type="project" value="UniProtKB-KW"/>
</dbReference>
<dbReference type="InterPro" id="IPR007197">
    <property type="entry name" value="rSAM"/>
</dbReference>
<dbReference type="InterPro" id="IPR013785">
    <property type="entry name" value="Aldolase_TIM"/>
</dbReference>
<reference evidence="6 7" key="1">
    <citation type="submission" date="2016-11" db="EMBL/GenBank/DDBJ databases">
        <authorList>
            <person name="Jaros S."/>
            <person name="Januszkiewicz K."/>
            <person name="Wedrychowicz H."/>
        </authorList>
    </citation>
    <scope>NUCLEOTIDE SEQUENCE [LARGE SCALE GENOMIC DNA]</scope>
    <source>
        <strain evidence="6 7">GAS138</strain>
    </source>
</reference>